<dbReference type="InterPro" id="IPR001650">
    <property type="entry name" value="Helicase_C-like"/>
</dbReference>
<dbReference type="CDD" id="cd17920">
    <property type="entry name" value="DEXHc_RecQ"/>
    <property type="match status" value="1"/>
</dbReference>
<reference evidence="10 11" key="1">
    <citation type="submission" date="2017-11" db="EMBL/GenBank/DDBJ databases">
        <title>Comparitive Functional Genomics of Dry Heat Resistant strains isolated from the Viking Spacecraft.</title>
        <authorList>
            <person name="Seuylemezian A."/>
            <person name="Cooper K."/>
            <person name="Vaishampayan P."/>
        </authorList>
    </citation>
    <scope>NUCLEOTIDE SEQUENCE [LARGE SCALE GENOMIC DNA]</scope>
    <source>
        <strain evidence="10 11">V32-6</strain>
    </source>
</reference>
<dbReference type="GO" id="GO:0006310">
    <property type="term" value="P:DNA recombination"/>
    <property type="evidence" value="ECO:0007669"/>
    <property type="project" value="InterPro"/>
</dbReference>
<dbReference type="PROSITE" id="PS00690">
    <property type="entry name" value="DEAH_ATP_HELICASE"/>
    <property type="match status" value="1"/>
</dbReference>
<evidence type="ECO:0000259" key="9">
    <source>
        <dbReference type="PROSITE" id="PS51194"/>
    </source>
</evidence>
<dbReference type="SUPFAM" id="SSF52540">
    <property type="entry name" value="P-loop containing nucleoside triphosphate hydrolases"/>
    <property type="match status" value="1"/>
</dbReference>
<evidence type="ECO:0000256" key="5">
    <source>
        <dbReference type="ARBA" id="ARBA00023125"/>
    </source>
</evidence>
<dbReference type="PANTHER" id="PTHR13710:SF84">
    <property type="entry name" value="ATP-DEPENDENT DNA HELICASE RECS-RELATED"/>
    <property type="match status" value="1"/>
</dbReference>
<dbReference type="AlphaFoldDB" id="A0A2N5H9B7"/>
<dbReference type="Gene3D" id="3.40.50.300">
    <property type="entry name" value="P-loop containing nucleotide triphosphate hydrolases"/>
    <property type="match status" value="2"/>
</dbReference>
<dbReference type="PROSITE" id="PS51192">
    <property type="entry name" value="HELICASE_ATP_BIND_1"/>
    <property type="match status" value="1"/>
</dbReference>
<dbReference type="OrthoDB" id="9763310at2"/>
<keyword evidence="4" id="KW-0067">ATP-binding</keyword>
<evidence type="ECO:0000259" key="8">
    <source>
        <dbReference type="PROSITE" id="PS51192"/>
    </source>
</evidence>
<evidence type="ECO:0000313" key="11">
    <source>
        <dbReference type="Proteomes" id="UP000234950"/>
    </source>
</evidence>
<dbReference type="EMBL" id="PGVE01000080">
    <property type="protein sequence ID" value="PLS02094.1"/>
    <property type="molecule type" value="Genomic_DNA"/>
</dbReference>
<accession>A0A2N5H9B7</accession>
<keyword evidence="5" id="KW-0238">DNA-binding</keyword>
<keyword evidence="2" id="KW-0378">Hydrolase</keyword>
<dbReference type="FunFam" id="3.40.50.300:FF:001363">
    <property type="entry name" value="ATP-dependent DNA helicase RecQ"/>
    <property type="match status" value="1"/>
</dbReference>
<dbReference type="GO" id="GO:0005524">
    <property type="term" value="F:ATP binding"/>
    <property type="evidence" value="ECO:0007669"/>
    <property type="project" value="UniProtKB-KW"/>
</dbReference>
<dbReference type="InterPro" id="IPR027417">
    <property type="entry name" value="P-loop_NTPase"/>
</dbReference>
<feature type="domain" description="Helicase ATP-binding" evidence="8">
    <location>
        <begin position="24"/>
        <end position="191"/>
    </location>
</feature>
<keyword evidence="3 10" id="KW-0347">Helicase</keyword>
<dbReference type="GO" id="GO:0003677">
    <property type="term" value="F:DNA binding"/>
    <property type="evidence" value="ECO:0007669"/>
    <property type="project" value="UniProtKB-KW"/>
</dbReference>
<dbReference type="NCBIfam" id="TIGR00614">
    <property type="entry name" value="recQ_fam"/>
    <property type="match status" value="1"/>
</dbReference>
<evidence type="ECO:0000256" key="7">
    <source>
        <dbReference type="ARBA" id="ARBA00044550"/>
    </source>
</evidence>
<dbReference type="PROSITE" id="PS51194">
    <property type="entry name" value="HELICASE_CTER"/>
    <property type="match status" value="1"/>
</dbReference>
<evidence type="ECO:0000313" key="10">
    <source>
        <dbReference type="EMBL" id="PLS02094.1"/>
    </source>
</evidence>
<dbReference type="GO" id="GO:0006281">
    <property type="term" value="P:DNA repair"/>
    <property type="evidence" value="ECO:0007669"/>
    <property type="project" value="TreeGrafter"/>
</dbReference>
<dbReference type="RefSeq" id="WP_101650275.1">
    <property type="nucleotide sequence ID" value="NZ_PGVE01000080.1"/>
</dbReference>
<sequence length="504" mass="57689">MELETLLKKYFGYSSFKKGQKEVISSILAGEHTLAMLPTGTGKSLCYQLPGYILSGQTLIISPLLSLMQDQVEQMKRLGEKRVVALNSFLSLSERNKVLRQLDGYKFIFISPEMLRVPFIINILKQLTISLFVVDEAHCISQWGFDFRPDYSKLGDIRKTLGNPLTLALTATATKKVREDIITYLGLGKKEMKKIESTIDRPNIAFNFERLNDYQDKQNRIIELVSQLQKPGIIYFSSKKAADQMASLLMEKGICQAMSYHGGLDSSTRVLIQQQFIHNQLDVVCATSAFGMGINKENIRFIIHFHLPMQIESYLQEIGRAGRDGLPSVAILLYAPGDEQLPFQLAESEIPSELQIDWLFEKLLEHSVQNDGRMELNEELSLLGGFSEIQWRIVKEYVNHHENRSTNSELLRTSMKEFIRERLRVKQDNIYQMKKLVDSSSCRREFILKYFAEEVVEQIPSCCDICGVDLHDYQADANAAISQISEENWQDYLSKILIHSELSE</sequence>
<organism evidence="10 11">
    <name type="scientific">Neobacillus cucumis</name>
    <dbReference type="NCBI Taxonomy" id="1740721"/>
    <lineage>
        <taxon>Bacteria</taxon>
        <taxon>Bacillati</taxon>
        <taxon>Bacillota</taxon>
        <taxon>Bacilli</taxon>
        <taxon>Bacillales</taxon>
        <taxon>Bacillaceae</taxon>
        <taxon>Neobacillus</taxon>
    </lineage>
</organism>
<evidence type="ECO:0000256" key="4">
    <source>
        <dbReference type="ARBA" id="ARBA00022840"/>
    </source>
</evidence>
<dbReference type="SMART" id="SM00490">
    <property type="entry name" value="HELICc"/>
    <property type="match status" value="1"/>
</dbReference>
<evidence type="ECO:0000256" key="1">
    <source>
        <dbReference type="ARBA" id="ARBA00022741"/>
    </source>
</evidence>
<name>A0A2N5H9B7_9BACI</name>
<dbReference type="GO" id="GO:0005737">
    <property type="term" value="C:cytoplasm"/>
    <property type="evidence" value="ECO:0007669"/>
    <property type="project" value="TreeGrafter"/>
</dbReference>
<dbReference type="SMART" id="SM00487">
    <property type="entry name" value="DEXDc"/>
    <property type="match status" value="1"/>
</dbReference>
<dbReference type="Pfam" id="PF16124">
    <property type="entry name" value="RecQ_Zn_bind"/>
    <property type="match status" value="1"/>
</dbReference>
<keyword evidence="11" id="KW-1185">Reference proteome</keyword>
<dbReference type="InterPro" id="IPR004589">
    <property type="entry name" value="DNA_helicase_ATP-dep_RecQ"/>
</dbReference>
<dbReference type="GO" id="GO:0030894">
    <property type="term" value="C:replisome"/>
    <property type="evidence" value="ECO:0007669"/>
    <property type="project" value="TreeGrafter"/>
</dbReference>
<feature type="domain" description="Helicase C-terminal" evidence="9">
    <location>
        <begin position="220"/>
        <end position="375"/>
    </location>
</feature>
<keyword evidence="1" id="KW-0547">Nucleotide-binding</keyword>
<evidence type="ECO:0000256" key="2">
    <source>
        <dbReference type="ARBA" id="ARBA00022801"/>
    </source>
</evidence>
<proteinExistence type="predicted"/>
<dbReference type="Proteomes" id="UP000234950">
    <property type="component" value="Unassembled WGS sequence"/>
</dbReference>
<dbReference type="GO" id="GO:0009378">
    <property type="term" value="F:four-way junction helicase activity"/>
    <property type="evidence" value="ECO:0007669"/>
    <property type="project" value="TreeGrafter"/>
</dbReference>
<gene>
    <name evidence="10" type="ORF">CVD27_21340</name>
</gene>
<protein>
    <recommendedName>
        <fullName evidence="6">ATP-dependent DNA helicase RecQ</fullName>
    </recommendedName>
    <alternativeName>
        <fullName evidence="7">DNA 3'-5' helicase RecQ</fullName>
    </alternativeName>
</protein>
<dbReference type="Pfam" id="PF00271">
    <property type="entry name" value="Helicase_C"/>
    <property type="match status" value="1"/>
</dbReference>
<comment type="caution">
    <text evidence="10">The sequence shown here is derived from an EMBL/GenBank/DDBJ whole genome shotgun (WGS) entry which is preliminary data.</text>
</comment>
<dbReference type="GO" id="GO:0043138">
    <property type="term" value="F:3'-5' DNA helicase activity"/>
    <property type="evidence" value="ECO:0007669"/>
    <property type="project" value="TreeGrafter"/>
</dbReference>
<dbReference type="InterPro" id="IPR011545">
    <property type="entry name" value="DEAD/DEAH_box_helicase_dom"/>
</dbReference>
<dbReference type="GO" id="GO:0043590">
    <property type="term" value="C:bacterial nucleoid"/>
    <property type="evidence" value="ECO:0007669"/>
    <property type="project" value="TreeGrafter"/>
</dbReference>
<dbReference type="GO" id="GO:0016787">
    <property type="term" value="F:hydrolase activity"/>
    <property type="evidence" value="ECO:0007669"/>
    <property type="project" value="UniProtKB-KW"/>
</dbReference>
<evidence type="ECO:0000256" key="3">
    <source>
        <dbReference type="ARBA" id="ARBA00022806"/>
    </source>
</evidence>
<evidence type="ECO:0000256" key="6">
    <source>
        <dbReference type="ARBA" id="ARBA00044535"/>
    </source>
</evidence>
<dbReference type="InterPro" id="IPR014001">
    <property type="entry name" value="Helicase_ATP-bd"/>
</dbReference>
<dbReference type="InterPro" id="IPR032284">
    <property type="entry name" value="RecQ_Zn-bd"/>
</dbReference>
<dbReference type="InterPro" id="IPR002464">
    <property type="entry name" value="DNA/RNA_helicase_DEAH_CS"/>
</dbReference>
<dbReference type="PANTHER" id="PTHR13710">
    <property type="entry name" value="DNA HELICASE RECQ FAMILY MEMBER"/>
    <property type="match status" value="1"/>
</dbReference>
<dbReference type="Pfam" id="PF00270">
    <property type="entry name" value="DEAD"/>
    <property type="match status" value="1"/>
</dbReference>